<dbReference type="Gene3D" id="3.40.50.2000">
    <property type="entry name" value="Glycogen Phosphorylase B"/>
    <property type="match status" value="1"/>
</dbReference>
<dbReference type="EMBL" id="FOYZ01000001">
    <property type="protein sequence ID" value="SFR58444.1"/>
    <property type="molecule type" value="Genomic_DNA"/>
</dbReference>
<proteinExistence type="predicted"/>
<organism evidence="1 2">
    <name type="scientific">Anaeromicropila populeti</name>
    <dbReference type="NCBI Taxonomy" id="37658"/>
    <lineage>
        <taxon>Bacteria</taxon>
        <taxon>Bacillati</taxon>
        <taxon>Bacillota</taxon>
        <taxon>Clostridia</taxon>
        <taxon>Lachnospirales</taxon>
        <taxon>Lachnospiraceae</taxon>
        <taxon>Anaeromicropila</taxon>
    </lineage>
</organism>
<dbReference type="Pfam" id="PF13692">
    <property type="entry name" value="Glyco_trans_1_4"/>
    <property type="match status" value="1"/>
</dbReference>
<keyword evidence="1" id="KW-0808">Transferase</keyword>
<dbReference type="SUPFAM" id="SSF53756">
    <property type="entry name" value="UDP-Glycosyltransferase/glycogen phosphorylase"/>
    <property type="match status" value="1"/>
</dbReference>
<dbReference type="STRING" id="37658.SAMN05661086_00333"/>
<name>A0A1I6HVI0_9FIRM</name>
<sequence>MKIKLLCCVEQFEEGSVLSNYLEQLDEEIMEVYLYTNMATEKILPPTVLSTLEEVREDEKDTVVFLTDQKELYDLIYRLYNQIFDGFLFIETEDSASYQAEGIYRSLLKEPITQHECLRKELQKEDLSQAYTKIAEGRAELTDGALEKYYYLDQQYYFFEPVIGKTLVVGGNESDIDLSKVQYMFYFADEVIEAAGQILDSMNVLIKDMDIKQCDAAIERMNKLIEACSGLEKIEICCFLHNLEFIEKQINEISKIWMLTYLIAVSHHSKYYEELEQTVLESSSLNIHNKYYMWNQMKRYGLVYPGIGSKLTGQLHWQLYREIYQVFKGMVEIELKAIPKKKRNKDLIFVFAYTFLGERHAPTRTILERCYALGKLLNKRIMLINTRESVTKLGAIPHHDMVAGNVIEKYNEIEVYPYKDYNIPFFQPDVEMPEVGMMEEIIEFVKKQKPYFILNIGGGSILADLCSDIVPVLSMAVAFSKLPYTMSKLSIIGRKLNEADWEQFLEQGYTKDNIIESRFTFDLIPKSHTVQRTDLKLPQDKFLIPVVGLRLDTEIDELFLQKMSQTFSLGTHFVFVGLFEKYEEYVRKFPEWGQHSTYVGYCNDMLALMEICNLYVNPKRLGGGFSVIEAFYMGVPGVSIDTGDVATAAGRDFCVNDYDEMIELIQRYITDQDFYQTMAKKAKERAKLMTDSAPAIASIIRKAEKSKYFF</sequence>
<dbReference type="OrthoDB" id="1883113at2"/>
<protein>
    <submittedName>
        <fullName evidence="1">Glycosyltransferase involved in cell wall bisynthesis</fullName>
    </submittedName>
</protein>
<evidence type="ECO:0000313" key="2">
    <source>
        <dbReference type="Proteomes" id="UP000199659"/>
    </source>
</evidence>
<keyword evidence="2" id="KW-1185">Reference proteome</keyword>
<dbReference type="Proteomes" id="UP000199659">
    <property type="component" value="Unassembled WGS sequence"/>
</dbReference>
<dbReference type="GO" id="GO:0016740">
    <property type="term" value="F:transferase activity"/>
    <property type="evidence" value="ECO:0007669"/>
    <property type="project" value="UniProtKB-KW"/>
</dbReference>
<dbReference type="AlphaFoldDB" id="A0A1I6HVI0"/>
<accession>A0A1I6HVI0</accession>
<evidence type="ECO:0000313" key="1">
    <source>
        <dbReference type="EMBL" id="SFR58444.1"/>
    </source>
</evidence>
<reference evidence="1 2" key="1">
    <citation type="submission" date="2016-10" db="EMBL/GenBank/DDBJ databases">
        <authorList>
            <person name="de Groot N.N."/>
        </authorList>
    </citation>
    <scope>NUCLEOTIDE SEQUENCE [LARGE SCALE GENOMIC DNA]</scope>
    <source>
        <strain evidence="1 2">743A</strain>
    </source>
</reference>
<dbReference type="RefSeq" id="WP_092558952.1">
    <property type="nucleotide sequence ID" value="NZ_FOYZ01000001.1"/>
</dbReference>
<gene>
    <name evidence="1" type="ORF">SAMN05661086_00333</name>
</gene>